<keyword evidence="4 8" id="KW-0808">Transferase</keyword>
<comment type="similarity">
    <text evidence="1">Belongs to the thymidine kinase family.</text>
</comment>
<gene>
    <name evidence="8" type="ORF">HNR50_000845</name>
</gene>
<dbReference type="Pfam" id="PF00265">
    <property type="entry name" value="TK"/>
    <property type="match status" value="1"/>
</dbReference>
<dbReference type="GO" id="GO:0005524">
    <property type="term" value="F:ATP binding"/>
    <property type="evidence" value="ECO:0007669"/>
    <property type="project" value="UniProtKB-KW"/>
</dbReference>
<comment type="caution">
    <text evidence="8">The sequence shown here is derived from an EMBL/GenBank/DDBJ whole genome shotgun (WGS) entry which is preliminary data.</text>
</comment>
<dbReference type="GO" id="GO:0004797">
    <property type="term" value="F:thymidine kinase activity"/>
    <property type="evidence" value="ECO:0007669"/>
    <property type="project" value="UniProtKB-EC"/>
</dbReference>
<organism evidence="8 9">
    <name type="scientific">Spirochaeta isovalerica</name>
    <dbReference type="NCBI Taxonomy" id="150"/>
    <lineage>
        <taxon>Bacteria</taxon>
        <taxon>Pseudomonadati</taxon>
        <taxon>Spirochaetota</taxon>
        <taxon>Spirochaetia</taxon>
        <taxon>Spirochaetales</taxon>
        <taxon>Spirochaetaceae</taxon>
        <taxon>Spirochaeta</taxon>
    </lineage>
</organism>
<evidence type="ECO:0000256" key="7">
    <source>
        <dbReference type="ARBA" id="ARBA00022840"/>
    </source>
</evidence>
<evidence type="ECO:0000313" key="8">
    <source>
        <dbReference type="EMBL" id="MBB6479212.1"/>
    </source>
</evidence>
<keyword evidence="7" id="KW-0067">ATP-binding</keyword>
<evidence type="ECO:0000256" key="3">
    <source>
        <dbReference type="ARBA" id="ARBA00022634"/>
    </source>
</evidence>
<dbReference type="Gene3D" id="3.30.60.20">
    <property type="match status" value="1"/>
</dbReference>
<dbReference type="AlphaFoldDB" id="A0A841R9S9"/>
<evidence type="ECO:0000313" key="9">
    <source>
        <dbReference type="Proteomes" id="UP000587760"/>
    </source>
</evidence>
<dbReference type="SUPFAM" id="SSF52540">
    <property type="entry name" value="P-loop containing nucleoside triphosphate hydrolases"/>
    <property type="match status" value="1"/>
</dbReference>
<dbReference type="InterPro" id="IPR001267">
    <property type="entry name" value="Thymidine_kinase"/>
</dbReference>
<sequence>MAEINQNRDTDNFLKSLGFPSVSVHHSFNHFDFTRPGRRILVIGPMGSGKTEYSARVWRDSRVVLKKSDSLSELTTTDGADRRNVFFVRSILDQQRFSEYPVDALGYRGGYERCGSNIAFIKNSFDLEQLIEDHPHVGTWIIDEASFYDERLAYVIKYASERKGLIFIYPTLVLNFRKEIFNPTAALLLETASDVFPLTAYCDHSDCIRDSFYTYRYYTVGGVECPALYFDPLIIIGGDVEKRDSGEPDYCTRCDEHHYLPGKEYTFFTLKPLGEMAASGDSGPLISELDKLKNHIEKSELYKNISEPVSGTFDMRSMNLNALKVPYIAEKALIYLYAEHNLLTEELFRTITETLDLDRKYLMVRLSDNRRYLDLEK</sequence>
<dbReference type="Proteomes" id="UP000587760">
    <property type="component" value="Unassembled WGS sequence"/>
</dbReference>
<keyword evidence="9" id="KW-1185">Reference proteome</keyword>
<dbReference type="EMBL" id="JACHGJ010000001">
    <property type="protein sequence ID" value="MBB6479212.1"/>
    <property type="molecule type" value="Genomic_DNA"/>
</dbReference>
<evidence type="ECO:0000256" key="5">
    <source>
        <dbReference type="ARBA" id="ARBA00022741"/>
    </source>
</evidence>
<evidence type="ECO:0000256" key="6">
    <source>
        <dbReference type="ARBA" id="ARBA00022777"/>
    </source>
</evidence>
<keyword evidence="3" id="KW-0237">DNA synthesis</keyword>
<dbReference type="EC" id="2.7.1.21" evidence="2"/>
<keyword evidence="5" id="KW-0547">Nucleotide-binding</keyword>
<name>A0A841R9S9_9SPIO</name>
<protein>
    <recommendedName>
        <fullName evidence="2">thymidine kinase</fullName>
        <ecNumber evidence="2">2.7.1.21</ecNumber>
    </recommendedName>
</protein>
<keyword evidence="6 8" id="KW-0418">Kinase</keyword>
<proteinExistence type="inferred from homology"/>
<evidence type="ECO:0000256" key="4">
    <source>
        <dbReference type="ARBA" id="ARBA00022679"/>
    </source>
</evidence>
<dbReference type="GO" id="GO:0071897">
    <property type="term" value="P:DNA biosynthetic process"/>
    <property type="evidence" value="ECO:0007669"/>
    <property type="project" value="UniProtKB-KW"/>
</dbReference>
<reference evidence="8 9" key="1">
    <citation type="submission" date="2020-08" db="EMBL/GenBank/DDBJ databases">
        <title>Genomic Encyclopedia of Type Strains, Phase IV (KMG-IV): sequencing the most valuable type-strain genomes for metagenomic binning, comparative biology and taxonomic classification.</title>
        <authorList>
            <person name="Goeker M."/>
        </authorList>
    </citation>
    <scope>NUCLEOTIDE SEQUENCE [LARGE SCALE GENOMIC DNA]</scope>
    <source>
        <strain evidence="8 9">DSM 2461</strain>
    </source>
</reference>
<evidence type="ECO:0000256" key="2">
    <source>
        <dbReference type="ARBA" id="ARBA00012118"/>
    </source>
</evidence>
<dbReference type="RefSeq" id="WP_184744182.1">
    <property type="nucleotide sequence ID" value="NZ_JACHGJ010000001.1"/>
</dbReference>
<dbReference type="InterPro" id="IPR027417">
    <property type="entry name" value="P-loop_NTPase"/>
</dbReference>
<dbReference type="Gene3D" id="3.40.50.300">
    <property type="entry name" value="P-loop containing nucleotide triphosphate hydrolases"/>
    <property type="match status" value="1"/>
</dbReference>
<evidence type="ECO:0000256" key="1">
    <source>
        <dbReference type="ARBA" id="ARBA00007587"/>
    </source>
</evidence>
<accession>A0A841R9S9</accession>